<dbReference type="Gene3D" id="3.40.50.720">
    <property type="entry name" value="NAD(P)-binding Rossmann-like Domain"/>
    <property type="match status" value="1"/>
</dbReference>
<accession>A0ABP5T0C5</accession>
<sequence length="241" mass="25895">MGKSILITGGTGTLGSAVARRLNGGEHDVRVLSRHEGPGRVVGDLRNRVTVGAADAIVHCATTNGAKDVDAMRNLLAGARRAGSPHLIYISIAGIDRLPMFYYRAKLEAERLLVDSGLPWTILRATQFHDLIAEFARIQVRSPALAVLSGVRFQPVDVGEVADRLAELAVGEPAGRLPDVGGPQIRSHESLTRAYLRATGRRRAVLPVRPPGAFFRALRDGGNLLPDRAVGQRTFEDFLAG</sequence>
<reference evidence="3" key="1">
    <citation type="journal article" date="2019" name="Int. J. Syst. Evol. Microbiol.">
        <title>The Global Catalogue of Microorganisms (GCM) 10K type strain sequencing project: providing services to taxonomists for standard genome sequencing and annotation.</title>
        <authorList>
            <consortium name="The Broad Institute Genomics Platform"/>
            <consortium name="The Broad Institute Genome Sequencing Center for Infectious Disease"/>
            <person name="Wu L."/>
            <person name="Ma J."/>
        </authorList>
    </citation>
    <scope>NUCLEOTIDE SEQUENCE [LARGE SCALE GENOMIC DNA]</scope>
    <source>
        <strain evidence="3">JCM 16221</strain>
    </source>
</reference>
<gene>
    <name evidence="2" type="ORF">GCM10009854_16140</name>
</gene>
<evidence type="ECO:0000259" key="1">
    <source>
        <dbReference type="Pfam" id="PF13460"/>
    </source>
</evidence>
<dbReference type="Proteomes" id="UP001501218">
    <property type="component" value="Unassembled WGS sequence"/>
</dbReference>
<feature type="domain" description="NAD(P)-binding" evidence="1">
    <location>
        <begin position="9"/>
        <end position="130"/>
    </location>
</feature>
<comment type="caution">
    <text evidence="2">The sequence shown here is derived from an EMBL/GenBank/DDBJ whole genome shotgun (WGS) entry which is preliminary data.</text>
</comment>
<dbReference type="InterPro" id="IPR051207">
    <property type="entry name" value="ComplexI_NDUFA9_subunit"/>
</dbReference>
<dbReference type="PANTHER" id="PTHR12126">
    <property type="entry name" value="NADH-UBIQUINONE OXIDOREDUCTASE 39 KDA SUBUNIT-RELATED"/>
    <property type="match status" value="1"/>
</dbReference>
<dbReference type="RefSeq" id="WP_344128360.1">
    <property type="nucleotide sequence ID" value="NZ_BAAARA010000004.1"/>
</dbReference>
<evidence type="ECO:0000313" key="3">
    <source>
        <dbReference type="Proteomes" id="UP001501218"/>
    </source>
</evidence>
<dbReference type="Pfam" id="PF13460">
    <property type="entry name" value="NAD_binding_10"/>
    <property type="match status" value="1"/>
</dbReference>
<dbReference type="SUPFAM" id="SSF51735">
    <property type="entry name" value="NAD(P)-binding Rossmann-fold domains"/>
    <property type="match status" value="1"/>
</dbReference>
<organism evidence="2 3">
    <name type="scientific">Saccharopolyspora halophila</name>
    <dbReference type="NCBI Taxonomy" id="405551"/>
    <lineage>
        <taxon>Bacteria</taxon>
        <taxon>Bacillati</taxon>
        <taxon>Actinomycetota</taxon>
        <taxon>Actinomycetes</taxon>
        <taxon>Pseudonocardiales</taxon>
        <taxon>Pseudonocardiaceae</taxon>
        <taxon>Saccharopolyspora</taxon>
    </lineage>
</organism>
<keyword evidence="3" id="KW-1185">Reference proteome</keyword>
<dbReference type="InterPro" id="IPR036291">
    <property type="entry name" value="NAD(P)-bd_dom_sf"/>
</dbReference>
<protein>
    <submittedName>
        <fullName evidence="2">NAD(P)H-binding protein</fullName>
    </submittedName>
</protein>
<proteinExistence type="predicted"/>
<name>A0ABP5T0C5_9PSEU</name>
<dbReference type="PANTHER" id="PTHR12126:SF11">
    <property type="entry name" value="NADH DEHYDROGENASE [UBIQUINONE] 1 ALPHA SUBCOMPLEX SUBUNIT 9, MITOCHONDRIAL"/>
    <property type="match status" value="1"/>
</dbReference>
<evidence type="ECO:0000313" key="2">
    <source>
        <dbReference type="EMBL" id="GAA2340477.1"/>
    </source>
</evidence>
<dbReference type="InterPro" id="IPR016040">
    <property type="entry name" value="NAD(P)-bd_dom"/>
</dbReference>
<dbReference type="EMBL" id="BAAARA010000004">
    <property type="protein sequence ID" value="GAA2340477.1"/>
    <property type="molecule type" value="Genomic_DNA"/>
</dbReference>